<gene>
    <name evidence="2" type="ORF">Y717_19240</name>
</gene>
<name>A0A2T7TDY9_9ACTN</name>
<accession>A0A2T7TDY9</accession>
<organism evidence="2 3">
    <name type="scientific">Streptomyces scopuliridis RB72</name>
    <dbReference type="NCBI Taxonomy" id="1440053"/>
    <lineage>
        <taxon>Bacteria</taxon>
        <taxon>Bacillati</taxon>
        <taxon>Actinomycetota</taxon>
        <taxon>Actinomycetes</taxon>
        <taxon>Kitasatosporales</taxon>
        <taxon>Streptomycetaceae</taxon>
        <taxon>Streptomyces</taxon>
    </lineage>
</organism>
<feature type="transmembrane region" description="Helical" evidence="1">
    <location>
        <begin position="130"/>
        <end position="151"/>
    </location>
</feature>
<keyword evidence="1" id="KW-0472">Membrane</keyword>
<feature type="transmembrane region" description="Helical" evidence="1">
    <location>
        <begin position="171"/>
        <end position="195"/>
    </location>
</feature>
<evidence type="ECO:0000313" key="3">
    <source>
        <dbReference type="Proteomes" id="UP000245992"/>
    </source>
</evidence>
<proteinExistence type="predicted"/>
<evidence type="ECO:0000313" key="2">
    <source>
        <dbReference type="EMBL" id="PVE13380.1"/>
    </source>
</evidence>
<dbReference type="Proteomes" id="UP000245992">
    <property type="component" value="Unassembled WGS sequence"/>
</dbReference>
<dbReference type="AlphaFoldDB" id="A0A2T7TDY9"/>
<feature type="transmembrane region" description="Helical" evidence="1">
    <location>
        <begin position="202"/>
        <end position="223"/>
    </location>
</feature>
<feature type="transmembrane region" description="Helical" evidence="1">
    <location>
        <begin position="81"/>
        <end position="104"/>
    </location>
</feature>
<dbReference type="PANTHER" id="PTHR37305">
    <property type="entry name" value="INTEGRAL MEMBRANE PROTEIN-RELATED"/>
    <property type="match status" value="1"/>
</dbReference>
<dbReference type="PANTHER" id="PTHR37305:SF1">
    <property type="entry name" value="MEMBRANE PROTEIN"/>
    <property type="match status" value="1"/>
</dbReference>
<dbReference type="RefSeq" id="WP_030349798.1">
    <property type="nucleotide sequence ID" value="NZ_AZSP01000031.1"/>
</dbReference>
<feature type="transmembrane region" description="Helical" evidence="1">
    <location>
        <begin position="43"/>
        <end position="61"/>
    </location>
</feature>
<feature type="transmembrane region" description="Helical" evidence="1">
    <location>
        <begin position="253"/>
        <end position="274"/>
    </location>
</feature>
<dbReference type="STRING" id="1440053.GCA_000718095_00589"/>
<evidence type="ECO:0000256" key="1">
    <source>
        <dbReference type="SAM" id="Phobius"/>
    </source>
</evidence>
<keyword evidence="1" id="KW-0812">Transmembrane</keyword>
<keyword evidence="1" id="KW-1133">Transmembrane helix</keyword>
<dbReference type="OrthoDB" id="3297477at2"/>
<dbReference type="EMBL" id="AZSP01000031">
    <property type="protein sequence ID" value="PVE13380.1"/>
    <property type="molecule type" value="Genomic_DNA"/>
</dbReference>
<keyword evidence="3" id="KW-1185">Reference proteome</keyword>
<reference evidence="2 3" key="1">
    <citation type="submission" date="2013-12" db="EMBL/GenBank/DDBJ databases">
        <title>Annotated genome of Streptomyces scopuliridis.</title>
        <authorList>
            <person name="Olson J.B."/>
        </authorList>
    </citation>
    <scope>NUCLEOTIDE SEQUENCE [LARGE SCALE GENOMIC DNA]</scope>
    <source>
        <strain evidence="2 3">RB72</strain>
    </source>
</reference>
<protein>
    <submittedName>
        <fullName evidence="2">Membrane protein</fullName>
    </submittedName>
</protein>
<sequence length="278" mass="28041">MTTLTPAPAPAAADTRGRPAYKVTGPRVLRAEWAKLWSLRSTWITLSLSLALLIALGMIFASTYAPGADARGPGAEAADAVAVALGGLNFAQLAIGVLGVLVMAGEYSTGTIRSTLAAVPTRLPVLWSKVISYGGTAFLTAGVTVFVSFFASGRMLDGTDIALGISSPGVVRALLGAGAYLALVGVLGVALGALIRSVAGGIGLLVTTLMLLPLLTSLLPTTLRDNITPYLPSSAGGSMFALHPASDALSPGAGLAVFAGWVVLALAGAAWRLARSDA</sequence>
<comment type="caution">
    <text evidence="2">The sequence shown here is derived from an EMBL/GenBank/DDBJ whole genome shotgun (WGS) entry which is preliminary data.</text>
</comment>